<keyword evidence="1" id="KW-1133">Transmembrane helix</keyword>
<comment type="caution">
    <text evidence="2">The sequence shown here is derived from an EMBL/GenBank/DDBJ whole genome shotgun (WGS) entry which is preliminary data.</text>
</comment>
<keyword evidence="3" id="KW-1185">Reference proteome</keyword>
<evidence type="ECO:0008006" key="4">
    <source>
        <dbReference type="Google" id="ProtNLM"/>
    </source>
</evidence>
<keyword evidence="1" id="KW-0812">Transmembrane</keyword>
<keyword evidence="1" id="KW-0472">Membrane</keyword>
<name>A0ABP9ZZI7_9GAMM</name>
<evidence type="ECO:0000313" key="3">
    <source>
        <dbReference type="Proteomes" id="UP001481413"/>
    </source>
</evidence>
<evidence type="ECO:0000256" key="1">
    <source>
        <dbReference type="SAM" id="Phobius"/>
    </source>
</evidence>
<reference evidence="2 3" key="1">
    <citation type="submission" date="2024-04" db="EMBL/GenBank/DDBJ databases">
        <title>Draft genome sequence of Thalassolituus maritimus NBRC 116585.</title>
        <authorList>
            <person name="Miyakawa T."/>
            <person name="Kusuya Y."/>
            <person name="Miura T."/>
        </authorList>
    </citation>
    <scope>NUCLEOTIDE SEQUENCE [LARGE SCALE GENOMIC DNA]</scope>
    <source>
        <strain evidence="2 3">5NW40-0001</strain>
    </source>
</reference>
<feature type="transmembrane region" description="Helical" evidence="1">
    <location>
        <begin position="7"/>
        <end position="24"/>
    </location>
</feature>
<sequence>MIRRGVTLVSGVLLILTGLVVLPLPIPVGLLMIILGVSLIVPAIPALGRFLTRMRRRYPVTSRKLNRISTKLPGFIRRVIRDTDPDV</sequence>
<dbReference type="Proteomes" id="UP001481413">
    <property type="component" value="Unassembled WGS sequence"/>
</dbReference>
<dbReference type="EMBL" id="BAABWH010000004">
    <property type="protein sequence ID" value="GAA6145553.1"/>
    <property type="molecule type" value="Genomic_DNA"/>
</dbReference>
<proteinExistence type="predicted"/>
<accession>A0ABP9ZZI7</accession>
<evidence type="ECO:0000313" key="2">
    <source>
        <dbReference type="EMBL" id="GAA6145553.1"/>
    </source>
</evidence>
<protein>
    <recommendedName>
        <fullName evidence="4">Transmembrane protein (PGPGW)</fullName>
    </recommendedName>
</protein>
<organism evidence="2 3">
    <name type="scientific">Thalassolituus maritimus</name>
    <dbReference type="NCBI Taxonomy" id="484498"/>
    <lineage>
        <taxon>Bacteria</taxon>
        <taxon>Pseudomonadati</taxon>
        <taxon>Pseudomonadota</taxon>
        <taxon>Gammaproteobacteria</taxon>
        <taxon>Oceanospirillales</taxon>
        <taxon>Oceanospirillaceae</taxon>
        <taxon>Thalassolituus</taxon>
    </lineage>
</organism>
<gene>
    <name evidence="2" type="ORF">NBRC116585_16710</name>
</gene>
<feature type="transmembrane region" description="Helical" evidence="1">
    <location>
        <begin position="30"/>
        <end position="48"/>
    </location>
</feature>